<comment type="caution">
    <text evidence="5">The sequence shown here is derived from an EMBL/GenBank/DDBJ whole genome shotgun (WGS) entry which is preliminary data.</text>
</comment>
<dbReference type="Pfam" id="PF00593">
    <property type="entry name" value="TonB_dep_Rec_b-barrel"/>
    <property type="match status" value="1"/>
</dbReference>
<evidence type="ECO:0000313" key="5">
    <source>
        <dbReference type="EMBL" id="KIA96976.1"/>
    </source>
</evidence>
<dbReference type="NCBIfam" id="TIGR04056">
    <property type="entry name" value="OMP_RagA_SusC"/>
    <property type="match status" value="1"/>
</dbReference>
<dbReference type="GO" id="GO:0009279">
    <property type="term" value="C:cell outer membrane"/>
    <property type="evidence" value="ECO:0007669"/>
    <property type="project" value="UniProtKB-SubCell"/>
</dbReference>
<evidence type="ECO:0000259" key="4">
    <source>
        <dbReference type="Pfam" id="PF07715"/>
    </source>
</evidence>
<dbReference type="PROSITE" id="PS52016">
    <property type="entry name" value="TONB_DEPENDENT_REC_3"/>
    <property type="match status" value="1"/>
</dbReference>
<proteinExistence type="inferred from homology"/>
<keyword evidence="6" id="KW-1185">Reference proteome</keyword>
<evidence type="ECO:0000256" key="2">
    <source>
        <dbReference type="RuleBase" id="RU003357"/>
    </source>
</evidence>
<feature type="domain" description="TonB-dependent receptor-like beta-barrel" evidence="3">
    <location>
        <begin position="409"/>
        <end position="869"/>
    </location>
</feature>
<keyword evidence="1 2" id="KW-0472">Membrane</keyword>
<keyword evidence="1" id="KW-0813">Transport</keyword>
<dbReference type="InterPro" id="IPR012910">
    <property type="entry name" value="Plug_dom"/>
</dbReference>
<dbReference type="Pfam" id="PF07715">
    <property type="entry name" value="Plug"/>
    <property type="match status" value="1"/>
</dbReference>
<name>A0A0C1DH82_9SPHI</name>
<dbReference type="Proteomes" id="UP000031246">
    <property type="component" value="Unassembled WGS sequence"/>
</dbReference>
<dbReference type="InterPro" id="IPR023996">
    <property type="entry name" value="TonB-dep_OMP_SusC/RagA"/>
</dbReference>
<dbReference type="InterPro" id="IPR023997">
    <property type="entry name" value="TonB-dep_OMP_SusC/RagA_CS"/>
</dbReference>
<accession>A0A0C1DH82</accession>
<evidence type="ECO:0000259" key="3">
    <source>
        <dbReference type="Pfam" id="PF00593"/>
    </source>
</evidence>
<dbReference type="AlphaFoldDB" id="A0A0C1DH82"/>
<dbReference type="Gene3D" id="2.60.40.1120">
    <property type="entry name" value="Carboxypeptidase-like, regulatory domain"/>
    <property type="match status" value="1"/>
</dbReference>
<dbReference type="InterPro" id="IPR008969">
    <property type="entry name" value="CarboxyPept-like_regulatory"/>
</dbReference>
<reference evidence="5 6" key="1">
    <citation type="submission" date="2014-10" db="EMBL/GenBank/DDBJ databases">
        <title>Pedobacter Kyungheensis.</title>
        <authorList>
            <person name="Anderson B.M."/>
            <person name="Newman J.D."/>
        </authorList>
    </citation>
    <scope>NUCLEOTIDE SEQUENCE [LARGE SCALE GENOMIC DNA]</scope>
    <source>
        <strain evidence="5 6">KACC 16221</strain>
    </source>
</reference>
<dbReference type="Gene3D" id="2.170.130.10">
    <property type="entry name" value="TonB-dependent receptor, plug domain"/>
    <property type="match status" value="1"/>
</dbReference>
<dbReference type="EMBL" id="JSYN01000001">
    <property type="protein sequence ID" value="KIA96976.1"/>
    <property type="molecule type" value="Genomic_DNA"/>
</dbReference>
<gene>
    <name evidence="5" type="ORF">OC25_00160</name>
</gene>
<dbReference type="FunFam" id="2.170.130.10:FF:000003">
    <property type="entry name" value="SusC/RagA family TonB-linked outer membrane protein"/>
    <property type="match status" value="1"/>
</dbReference>
<dbReference type="InterPro" id="IPR037066">
    <property type="entry name" value="Plug_dom_sf"/>
</dbReference>
<keyword evidence="2" id="KW-0798">TonB box</keyword>
<evidence type="ECO:0000256" key="1">
    <source>
        <dbReference type="PROSITE-ProRule" id="PRU01360"/>
    </source>
</evidence>
<evidence type="ECO:0000313" key="6">
    <source>
        <dbReference type="Proteomes" id="UP000031246"/>
    </source>
</evidence>
<feature type="domain" description="TonB-dependent receptor plug" evidence="4">
    <location>
        <begin position="105"/>
        <end position="215"/>
    </location>
</feature>
<dbReference type="InterPro" id="IPR039426">
    <property type="entry name" value="TonB-dep_rcpt-like"/>
</dbReference>
<organism evidence="5 6">
    <name type="scientific">Pedobacter kyungheensis</name>
    <dbReference type="NCBI Taxonomy" id="1069985"/>
    <lineage>
        <taxon>Bacteria</taxon>
        <taxon>Pseudomonadati</taxon>
        <taxon>Bacteroidota</taxon>
        <taxon>Sphingobacteriia</taxon>
        <taxon>Sphingobacteriales</taxon>
        <taxon>Sphingobacteriaceae</taxon>
        <taxon>Pedobacter</taxon>
    </lineage>
</organism>
<dbReference type="SUPFAM" id="SSF49464">
    <property type="entry name" value="Carboxypeptidase regulatory domain-like"/>
    <property type="match status" value="1"/>
</dbReference>
<dbReference type="SUPFAM" id="SSF56935">
    <property type="entry name" value="Porins"/>
    <property type="match status" value="1"/>
</dbReference>
<dbReference type="InterPro" id="IPR000531">
    <property type="entry name" value="Beta-barrel_TonB"/>
</dbReference>
<comment type="similarity">
    <text evidence="1 2">Belongs to the TonB-dependent receptor family.</text>
</comment>
<keyword evidence="1" id="KW-0812">Transmembrane</keyword>
<keyword evidence="1" id="KW-0998">Cell outer membrane</keyword>
<protein>
    <submittedName>
        <fullName evidence="5">Uncharacterized protein</fullName>
    </submittedName>
</protein>
<dbReference type="NCBIfam" id="TIGR04057">
    <property type="entry name" value="SusC_RagA_signa"/>
    <property type="match status" value="1"/>
</dbReference>
<dbReference type="Pfam" id="PF13715">
    <property type="entry name" value="CarbopepD_reg_2"/>
    <property type="match status" value="1"/>
</dbReference>
<keyword evidence="1" id="KW-1134">Transmembrane beta strand</keyword>
<comment type="subcellular location">
    <subcellularLocation>
        <location evidence="1">Cell outer membrane</location>
        <topology evidence="1">Multi-pass membrane protein</topology>
    </subcellularLocation>
</comment>
<sequence length="1018" mass="113238">MVLLTCNLAMAQNQVISGVVTDATGPISGASVKEKGMPTNGVVTDAKGNYTIRLKGTSGVIVISFVGALPKEVTVGSRKTVNVQLEDDVQGLEQVVVIGYGKQKKITLTGSMSTITGADIRQNPSASLQNTLVGRLPGFFSQQRSGAPGADGATFFIRGISSYNGGSTTPLIIVDDIEYSPDQFAAIDANEVENISILKDAATTAIYGIKGANGVVVVTTRRGKLGIPQITFRSEYSVMKPTVMPEFLDAYESAKLYNQARANDGLAPRFSADDLQKYQDGSDPYGHPNNDWKKILFKDFSSQVKGNFDISGGTEKVKYFVSAGFLYQNGMLRNYGKEEGVNSNFYYNRYNYRSNLDIKATKTLDLRIDLYGNLGVTNTNNIGSAFGYNDIFYDYVSFLSLAPFNYPVYNPDGSFGYSKWQRDENPNYNQNNIVGRITHYGYNRKYGNNMNLVANANQKLDFITKGLSVKGVLSYASTYDYTRSMTRDQFPSFIYDSNNNTYEPRDPNIYRVRRYFIGYGPGSTIRNLTTQVVLNYDRSFNSHHVYGTALTNINTVIKYNANSVYNFVPNNFKGYTGRVGYDYKDKYLFQFNAAYNGSDRFVSTKKYGFFPAASAGWVVSNEKFFKDHVPFMDYLKFRGSYGVVGNDRIGDNFSYYYQQNYSNGGNASFGYSDNTQTGILEGTLGNNEVTWEKEKKTDVAMEFGLFGSKITGSIDLFHNVRSDILTSRGTVSSIFGVGLPPVNLGRVQNQGGEIEISYRDKIGNVDFSVRANYSLAKNKILYQDEPLAAYPYQQFTGNSIGQILTYQWIGFYTSAADIAASPKPQTTPRVGDLKYADLNNDGKIDGYDMSINGYPNLPNTNYGLELRANYKNFGFSLLFQAATNFNVRGVAEAIQAFSSNLTSVHQNSWTPEIGDAAQYPLLSLSPGLSSPSAYPSTFWFISGNYLRLKNAEISYALPKKLIERLKVQSIRTYINGYNLLTWSNLNTRYQFDPESNSGQDRIKYPPQQMINLGLSVTF</sequence>